<evidence type="ECO:0000313" key="11">
    <source>
        <dbReference type="EMBL" id="GFH56141.1"/>
    </source>
</evidence>
<feature type="transmembrane region" description="Helical" evidence="9">
    <location>
        <begin position="74"/>
        <end position="92"/>
    </location>
</feature>
<keyword evidence="3" id="KW-0813">Transport</keyword>
<dbReference type="PANTHER" id="PTHR20772">
    <property type="entry name" value="PROTEIN FMP42"/>
    <property type="match status" value="1"/>
</dbReference>
<feature type="signal peptide" evidence="10">
    <location>
        <begin position="1"/>
        <end position="18"/>
    </location>
</feature>
<dbReference type="EMBL" id="BLLK01000051">
    <property type="protein sequence ID" value="GFH56141.1"/>
    <property type="molecule type" value="Genomic_DNA"/>
</dbReference>
<evidence type="ECO:0000313" key="12">
    <source>
        <dbReference type="Proteomes" id="UP001054902"/>
    </source>
</evidence>
<dbReference type="SUPFAM" id="SSF103473">
    <property type="entry name" value="MFS general substrate transporter"/>
    <property type="match status" value="1"/>
</dbReference>
<evidence type="ECO:0000256" key="6">
    <source>
        <dbReference type="ARBA" id="ARBA00022989"/>
    </source>
</evidence>
<dbReference type="GO" id="GO:0006865">
    <property type="term" value="P:amino acid transport"/>
    <property type="evidence" value="ECO:0007669"/>
    <property type="project" value="UniProtKB-KW"/>
</dbReference>
<feature type="chain" id="PRO_5042293230" description="Major facilitator superfamily (MFS) profile domain-containing protein" evidence="10">
    <location>
        <begin position="19"/>
        <end position="449"/>
    </location>
</feature>
<feature type="compositionally biased region" description="Acidic residues" evidence="8">
    <location>
        <begin position="241"/>
        <end position="252"/>
    </location>
</feature>
<feature type="transmembrane region" description="Helical" evidence="9">
    <location>
        <begin position="160"/>
        <end position="180"/>
    </location>
</feature>
<evidence type="ECO:0000256" key="7">
    <source>
        <dbReference type="ARBA" id="ARBA00023136"/>
    </source>
</evidence>
<keyword evidence="6 9" id="KW-1133">Transmembrane helix</keyword>
<feature type="transmembrane region" description="Helical" evidence="9">
    <location>
        <begin position="359"/>
        <end position="380"/>
    </location>
</feature>
<evidence type="ECO:0000256" key="9">
    <source>
        <dbReference type="SAM" id="Phobius"/>
    </source>
</evidence>
<feature type="transmembrane region" description="Helical" evidence="9">
    <location>
        <begin position="44"/>
        <end position="62"/>
    </location>
</feature>
<evidence type="ECO:0000256" key="8">
    <source>
        <dbReference type="SAM" id="MobiDB-lite"/>
    </source>
</evidence>
<keyword evidence="7 9" id="KW-0472">Membrane</keyword>
<feature type="transmembrane region" description="Helical" evidence="9">
    <location>
        <begin position="268"/>
        <end position="291"/>
    </location>
</feature>
<evidence type="ECO:0008006" key="13">
    <source>
        <dbReference type="Google" id="ProtNLM"/>
    </source>
</evidence>
<comment type="subcellular location">
    <subcellularLocation>
        <location evidence="1">Membrane</location>
        <topology evidence="1">Multi-pass membrane protein</topology>
    </subcellularLocation>
</comment>
<feature type="transmembrane region" description="Helical" evidence="9">
    <location>
        <begin position="130"/>
        <end position="154"/>
    </location>
</feature>
<evidence type="ECO:0000256" key="10">
    <source>
        <dbReference type="SAM" id="SignalP"/>
    </source>
</evidence>
<dbReference type="Pfam" id="PF07690">
    <property type="entry name" value="MFS_1"/>
    <property type="match status" value="1"/>
</dbReference>
<keyword evidence="10" id="KW-0732">Signal</keyword>
<keyword evidence="12" id="KW-1185">Reference proteome</keyword>
<dbReference type="InterPro" id="IPR052599">
    <property type="entry name" value="SLC43A_AATransporter"/>
</dbReference>
<evidence type="ECO:0000256" key="3">
    <source>
        <dbReference type="ARBA" id="ARBA00022448"/>
    </source>
</evidence>
<feature type="transmembrane region" description="Helical" evidence="9">
    <location>
        <begin position="303"/>
        <end position="321"/>
    </location>
</feature>
<reference evidence="11 12" key="1">
    <citation type="journal article" date="2021" name="Sci. Rep.">
        <title>The genome of the diatom Chaetoceros tenuissimus carries an ancient integrated fragment of an extant virus.</title>
        <authorList>
            <person name="Hongo Y."/>
            <person name="Kimura K."/>
            <person name="Takaki Y."/>
            <person name="Yoshida Y."/>
            <person name="Baba S."/>
            <person name="Kobayashi G."/>
            <person name="Nagasaki K."/>
            <person name="Hano T."/>
            <person name="Tomaru Y."/>
        </authorList>
    </citation>
    <scope>NUCLEOTIDE SEQUENCE [LARGE SCALE GENOMIC DNA]</scope>
    <source>
        <strain evidence="11 12">NIES-3715</strain>
    </source>
</reference>
<comment type="caution">
    <text evidence="11">The sequence shown here is derived from an EMBL/GenBank/DDBJ whole genome shotgun (WGS) entry which is preliminary data.</text>
</comment>
<sequence>MPSPIFLFFFAFLTISLASGLVYGFPALRRLLILEETSLSEKDLGIIFTIGSWCVQGGRFFSGIARDRYFGTRKTTAFCLFATAMGCTGLAFCNESSLGLLSFSFFLVGIGSGSQLCLQPVAGLFRKSIQGAILASFSGAFQVSGLVFLVLTKITERRSWGLGIFAIVLMGFVIVSLQILPVENFDSYHEEEKVPQEETPRLRNSNNVSNSDGKDEEQHIQHEEEKEEDRSEESLQNSFHEEEEGIKEESEEDLEKKGVMHLIKSKEYILLLIWFSSLLVPLQYYVATIGFQLERKGDTDGKYTALFSILYASAAILAPFFGKIADAFGLGIGQSLATILTSCSMFILSSSNIALNSHIIGLTLYGIGRMITFGLFFTNIGKRFGFEFYGTLAGLGLLISSIFGNLQYPLIALAVDGHEKIVNIACGAFLLLQGLPYCYWLNRIERKEK</sequence>
<keyword evidence="4 9" id="KW-0812">Transmembrane</keyword>
<feature type="compositionally biased region" description="Basic and acidic residues" evidence="8">
    <location>
        <begin position="212"/>
        <end position="233"/>
    </location>
</feature>
<evidence type="ECO:0000256" key="5">
    <source>
        <dbReference type="ARBA" id="ARBA00022970"/>
    </source>
</evidence>
<dbReference type="Proteomes" id="UP001054902">
    <property type="component" value="Unassembled WGS sequence"/>
</dbReference>
<organism evidence="11 12">
    <name type="scientific">Chaetoceros tenuissimus</name>
    <dbReference type="NCBI Taxonomy" id="426638"/>
    <lineage>
        <taxon>Eukaryota</taxon>
        <taxon>Sar</taxon>
        <taxon>Stramenopiles</taxon>
        <taxon>Ochrophyta</taxon>
        <taxon>Bacillariophyta</taxon>
        <taxon>Coscinodiscophyceae</taxon>
        <taxon>Chaetocerotophycidae</taxon>
        <taxon>Chaetocerotales</taxon>
        <taxon>Chaetocerotaceae</taxon>
        <taxon>Chaetoceros</taxon>
    </lineage>
</organism>
<protein>
    <recommendedName>
        <fullName evidence="13">Major facilitator superfamily (MFS) profile domain-containing protein</fullName>
    </recommendedName>
</protein>
<dbReference type="InterPro" id="IPR011701">
    <property type="entry name" value="MFS"/>
</dbReference>
<feature type="transmembrane region" description="Helical" evidence="9">
    <location>
        <begin position="392"/>
        <end position="415"/>
    </location>
</feature>
<feature type="transmembrane region" description="Helical" evidence="9">
    <location>
        <begin position="421"/>
        <end position="441"/>
    </location>
</feature>
<comment type="similarity">
    <text evidence="2">Belongs to the SLC43A transporter (TC 2.A.1.44) family.</text>
</comment>
<feature type="region of interest" description="Disordered" evidence="8">
    <location>
        <begin position="191"/>
        <end position="252"/>
    </location>
</feature>
<evidence type="ECO:0000256" key="1">
    <source>
        <dbReference type="ARBA" id="ARBA00004141"/>
    </source>
</evidence>
<dbReference type="GO" id="GO:0016020">
    <property type="term" value="C:membrane"/>
    <property type="evidence" value="ECO:0007669"/>
    <property type="project" value="UniProtKB-SubCell"/>
</dbReference>
<dbReference type="GO" id="GO:0022857">
    <property type="term" value="F:transmembrane transporter activity"/>
    <property type="evidence" value="ECO:0007669"/>
    <property type="project" value="InterPro"/>
</dbReference>
<evidence type="ECO:0000256" key="4">
    <source>
        <dbReference type="ARBA" id="ARBA00022692"/>
    </source>
</evidence>
<feature type="compositionally biased region" description="Basic and acidic residues" evidence="8">
    <location>
        <begin position="191"/>
        <end position="201"/>
    </location>
</feature>
<feature type="compositionally biased region" description="Polar residues" evidence="8">
    <location>
        <begin position="202"/>
        <end position="211"/>
    </location>
</feature>
<dbReference type="AlphaFoldDB" id="A0AAD3D1J0"/>
<evidence type="ECO:0000256" key="2">
    <source>
        <dbReference type="ARBA" id="ARBA00006595"/>
    </source>
</evidence>
<dbReference type="InterPro" id="IPR036259">
    <property type="entry name" value="MFS_trans_sf"/>
</dbReference>
<dbReference type="PANTHER" id="PTHR20772:SF2">
    <property type="entry name" value="PROTEIN FMP42"/>
    <property type="match status" value="1"/>
</dbReference>
<name>A0AAD3D1J0_9STRA</name>
<accession>A0AAD3D1J0</accession>
<gene>
    <name evidence="11" type="ORF">CTEN210_12617</name>
</gene>
<proteinExistence type="inferred from homology"/>
<keyword evidence="5" id="KW-0029">Amino-acid transport</keyword>
<dbReference type="Gene3D" id="1.20.1250.20">
    <property type="entry name" value="MFS general substrate transporter like domains"/>
    <property type="match status" value="1"/>
</dbReference>